<dbReference type="RefSeq" id="WP_344900934.1">
    <property type="nucleotide sequence ID" value="NZ_BAABAS010000019.1"/>
</dbReference>
<dbReference type="EMBL" id="BAABAS010000019">
    <property type="protein sequence ID" value="GAA4237791.1"/>
    <property type="molecule type" value="Genomic_DNA"/>
</dbReference>
<name>A0ABP8CD39_9ACTN</name>
<protein>
    <recommendedName>
        <fullName evidence="3">Formate hydrogenlyase regulatory protein HycA</fullName>
    </recommendedName>
</protein>
<accession>A0ABP8CD39</accession>
<evidence type="ECO:0000313" key="2">
    <source>
        <dbReference type="Proteomes" id="UP001501710"/>
    </source>
</evidence>
<proteinExistence type="predicted"/>
<evidence type="ECO:0000313" key="1">
    <source>
        <dbReference type="EMBL" id="GAA4237791.1"/>
    </source>
</evidence>
<sequence length="160" mass="18227">MAVPEIIPIAYEPDYRTDRIGRCTDGQFLASITYAFPEGHRHGDGWEEAKRLYAVLHRFDFDGHHIDSDVWCAGTWREQQQHHGRPDSVLAHAEARMTGLLDALSQREFGSIGIRPFQLTVDNVLFGLVIEQHGENGDDWAELYPDRLGFCAPWNGQYST</sequence>
<gene>
    <name evidence="1" type="ORF">GCM10022254_51070</name>
</gene>
<comment type="caution">
    <text evidence="1">The sequence shown here is derived from an EMBL/GenBank/DDBJ whole genome shotgun (WGS) entry which is preliminary data.</text>
</comment>
<evidence type="ECO:0008006" key="3">
    <source>
        <dbReference type="Google" id="ProtNLM"/>
    </source>
</evidence>
<keyword evidence="2" id="KW-1185">Reference proteome</keyword>
<dbReference type="Proteomes" id="UP001501710">
    <property type="component" value="Unassembled WGS sequence"/>
</dbReference>
<reference evidence="2" key="1">
    <citation type="journal article" date="2019" name="Int. J. Syst. Evol. Microbiol.">
        <title>The Global Catalogue of Microorganisms (GCM) 10K type strain sequencing project: providing services to taxonomists for standard genome sequencing and annotation.</title>
        <authorList>
            <consortium name="The Broad Institute Genomics Platform"/>
            <consortium name="The Broad Institute Genome Sequencing Center for Infectious Disease"/>
            <person name="Wu L."/>
            <person name="Ma J."/>
        </authorList>
    </citation>
    <scope>NUCLEOTIDE SEQUENCE [LARGE SCALE GENOMIC DNA]</scope>
    <source>
        <strain evidence="2">JCM 17440</strain>
    </source>
</reference>
<organism evidence="1 2">
    <name type="scientific">Actinomadura meridiana</name>
    <dbReference type="NCBI Taxonomy" id="559626"/>
    <lineage>
        <taxon>Bacteria</taxon>
        <taxon>Bacillati</taxon>
        <taxon>Actinomycetota</taxon>
        <taxon>Actinomycetes</taxon>
        <taxon>Streptosporangiales</taxon>
        <taxon>Thermomonosporaceae</taxon>
        <taxon>Actinomadura</taxon>
    </lineage>
</organism>